<dbReference type="EMBL" id="LXFE01004132">
    <property type="protein sequence ID" value="OLL21926.1"/>
    <property type="molecule type" value="Genomic_DNA"/>
</dbReference>
<feature type="region of interest" description="Disordered" evidence="13">
    <location>
        <begin position="234"/>
        <end position="285"/>
    </location>
</feature>
<evidence type="ECO:0000256" key="13">
    <source>
        <dbReference type="SAM" id="MobiDB-lite"/>
    </source>
</evidence>
<sequence length="434" mass="48590">MDDHPLQDSASEDEQGFGSDSENSNVDFIPKSRLESNQLDWSEIPSDPTKQTPSRETAMFSSSRETKEMLNGMSTNTTPVENIHFEDLSLLSEENVLKKNRQEYTSRAARDPTFVPYIGSFFMHDSRNRKPVRETTKGRGKRGKQTKDPSDERWKHDAFDPLETRQKPTSRPPSKPKTANNTVCAQINLPNVTVIESLVIDVRRHYVRPARYKPLRADLPVQICLPGQPIKKVYPASENSYEPNQFTRKDDARPNHHHHHHYKKPSSPDVSATNPAGQIQVHQPRPTRNVQIAQFGANHPSVAPPAVLSAATPPFLHKQKTWGHLPGSAVYAAPFHPNTYALPPPYVYDTNNQVPSFSYSPVSPYMGYSPMMSGPDMMENSMYYGGDYWYAGQSTENAGAYYYSPQSTPVYYPPAAVQTVTPPITAGGAGDKKS</sequence>
<feature type="compositionally biased region" description="Basic and acidic residues" evidence="13">
    <location>
        <begin position="145"/>
        <end position="166"/>
    </location>
</feature>
<evidence type="ECO:0000256" key="9">
    <source>
        <dbReference type="ARBA" id="ARBA00022884"/>
    </source>
</evidence>
<feature type="compositionally biased region" description="Basic and acidic residues" evidence="13">
    <location>
        <begin position="126"/>
        <end position="137"/>
    </location>
</feature>
<keyword evidence="5" id="KW-0963">Cytoplasm</keyword>
<feature type="compositionally biased region" description="Polar residues" evidence="13">
    <location>
        <begin position="48"/>
        <end position="63"/>
    </location>
</feature>
<feature type="region of interest" description="Disordered" evidence="13">
    <location>
        <begin position="126"/>
        <end position="182"/>
    </location>
</feature>
<evidence type="ECO:0000256" key="11">
    <source>
        <dbReference type="ARBA" id="ARBA00023187"/>
    </source>
</evidence>
<feature type="domain" description="Btz" evidence="14">
    <location>
        <begin position="95"/>
        <end position="179"/>
    </location>
</feature>
<dbReference type="GO" id="GO:0008380">
    <property type="term" value="P:RNA splicing"/>
    <property type="evidence" value="ECO:0007669"/>
    <property type="project" value="UniProtKB-KW"/>
</dbReference>
<evidence type="ECO:0000256" key="6">
    <source>
        <dbReference type="ARBA" id="ARBA00022664"/>
    </source>
</evidence>
<dbReference type="GO" id="GO:0005737">
    <property type="term" value="C:cytoplasm"/>
    <property type="evidence" value="ECO:0007669"/>
    <property type="project" value="UniProtKB-SubCell"/>
</dbReference>
<keyword evidence="4" id="KW-0813">Transport</keyword>
<evidence type="ECO:0000256" key="8">
    <source>
        <dbReference type="ARBA" id="ARBA00022845"/>
    </source>
</evidence>
<evidence type="ECO:0000256" key="7">
    <source>
        <dbReference type="ARBA" id="ARBA00022816"/>
    </source>
</evidence>
<evidence type="ECO:0000256" key="4">
    <source>
        <dbReference type="ARBA" id="ARBA00022448"/>
    </source>
</evidence>
<dbReference type="GO" id="GO:0006397">
    <property type="term" value="P:mRNA processing"/>
    <property type="evidence" value="ECO:0007669"/>
    <property type="project" value="UniProtKB-KW"/>
</dbReference>
<keyword evidence="16" id="KW-1185">Reference proteome</keyword>
<protein>
    <recommendedName>
        <fullName evidence="14">Btz domain-containing protein</fullName>
    </recommendedName>
</protein>
<feature type="compositionally biased region" description="Polar residues" evidence="13">
    <location>
        <begin position="237"/>
        <end position="246"/>
    </location>
</feature>
<accession>A0A1U7LGZ3</accession>
<dbReference type="InterPro" id="IPR018545">
    <property type="entry name" value="Btz_dom"/>
</dbReference>
<evidence type="ECO:0000313" key="16">
    <source>
        <dbReference type="Proteomes" id="UP000186594"/>
    </source>
</evidence>
<evidence type="ECO:0000256" key="5">
    <source>
        <dbReference type="ARBA" id="ARBA00022490"/>
    </source>
</evidence>
<dbReference type="STRING" id="1198029.A0A1U7LGZ3"/>
<feature type="region of interest" description="Disordered" evidence="13">
    <location>
        <begin position="1"/>
        <end position="65"/>
    </location>
</feature>
<keyword evidence="10" id="KW-0866">Nonsense-mediated mRNA decay</keyword>
<proteinExistence type="inferred from homology"/>
<evidence type="ECO:0000256" key="1">
    <source>
        <dbReference type="ARBA" id="ARBA00004123"/>
    </source>
</evidence>
<dbReference type="GO" id="GO:0051028">
    <property type="term" value="P:mRNA transport"/>
    <property type="evidence" value="ECO:0007669"/>
    <property type="project" value="UniProtKB-KW"/>
</dbReference>
<dbReference type="GO" id="GO:0003729">
    <property type="term" value="F:mRNA binding"/>
    <property type="evidence" value="ECO:0007669"/>
    <property type="project" value="InterPro"/>
</dbReference>
<evidence type="ECO:0000259" key="14">
    <source>
        <dbReference type="Pfam" id="PF09405"/>
    </source>
</evidence>
<comment type="subcellular location">
    <subcellularLocation>
        <location evidence="2">Cytoplasm</location>
    </subcellularLocation>
    <subcellularLocation>
        <location evidence="1">Nucleus</location>
    </subcellularLocation>
</comment>
<dbReference type="Proteomes" id="UP000186594">
    <property type="component" value="Unassembled WGS sequence"/>
</dbReference>
<keyword evidence="11" id="KW-0508">mRNA splicing</keyword>
<dbReference type="Pfam" id="PF09405">
    <property type="entry name" value="Btz"/>
    <property type="match status" value="1"/>
</dbReference>
<feature type="compositionally biased region" description="Basic residues" evidence="13">
    <location>
        <begin position="255"/>
        <end position="264"/>
    </location>
</feature>
<keyword evidence="6" id="KW-0507">mRNA processing</keyword>
<comment type="caution">
    <text evidence="15">The sequence shown here is derived from an EMBL/GenBank/DDBJ whole genome shotgun (WGS) entry which is preliminary data.</text>
</comment>
<dbReference type="AlphaFoldDB" id="A0A1U7LGZ3"/>
<gene>
    <name evidence="15" type="ORF">NEOLI_003334</name>
</gene>
<dbReference type="GO" id="GO:0006417">
    <property type="term" value="P:regulation of translation"/>
    <property type="evidence" value="ECO:0007669"/>
    <property type="project" value="UniProtKB-KW"/>
</dbReference>
<evidence type="ECO:0000256" key="12">
    <source>
        <dbReference type="ARBA" id="ARBA00023242"/>
    </source>
</evidence>
<evidence type="ECO:0000256" key="10">
    <source>
        <dbReference type="ARBA" id="ARBA00023161"/>
    </source>
</evidence>
<feature type="compositionally biased region" description="Polar residues" evidence="13">
    <location>
        <begin position="268"/>
        <end position="285"/>
    </location>
</feature>
<evidence type="ECO:0000256" key="2">
    <source>
        <dbReference type="ARBA" id="ARBA00004496"/>
    </source>
</evidence>
<reference evidence="15 16" key="1">
    <citation type="submission" date="2016-04" db="EMBL/GenBank/DDBJ databases">
        <title>Evolutionary innovation and constraint leading to complex multicellularity in the Ascomycota.</title>
        <authorList>
            <person name="Cisse O."/>
            <person name="Nguyen A."/>
            <person name="Hewitt D.A."/>
            <person name="Jedd G."/>
            <person name="Stajich J.E."/>
        </authorList>
    </citation>
    <scope>NUCLEOTIDE SEQUENCE [LARGE SCALE GENOMIC DNA]</scope>
    <source>
        <strain evidence="15 16">DAH-3</strain>
    </source>
</reference>
<evidence type="ECO:0000256" key="3">
    <source>
        <dbReference type="ARBA" id="ARBA00009548"/>
    </source>
</evidence>
<evidence type="ECO:0000313" key="15">
    <source>
        <dbReference type="EMBL" id="OLL21926.1"/>
    </source>
</evidence>
<dbReference type="GO" id="GO:0000184">
    <property type="term" value="P:nuclear-transcribed mRNA catabolic process, nonsense-mediated decay"/>
    <property type="evidence" value="ECO:0007669"/>
    <property type="project" value="UniProtKB-KW"/>
</dbReference>
<name>A0A1U7LGZ3_NEOID</name>
<comment type="similarity">
    <text evidence="3">Belongs to the CASC3 family.</text>
</comment>
<keyword evidence="9" id="KW-0694">RNA-binding</keyword>
<dbReference type="OrthoDB" id="10673352at2759"/>
<keyword evidence="12" id="KW-0539">Nucleus</keyword>
<keyword evidence="7" id="KW-0509">mRNA transport</keyword>
<keyword evidence="8" id="KW-0810">Translation regulation</keyword>
<organism evidence="15 16">
    <name type="scientific">Neolecta irregularis (strain DAH-3)</name>
    <dbReference type="NCBI Taxonomy" id="1198029"/>
    <lineage>
        <taxon>Eukaryota</taxon>
        <taxon>Fungi</taxon>
        <taxon>Dikarya</taxon>
        <taxon>Ascomycota</taxon>
        <taxon>Taphrinomycotina</taxon>
        <taxon>Neolectales</taxon>
        <taxon>Neolectaceae</taxon>
        <taxon>Neolecta</taxon>
    </lineage>
</organism>
<dbReference type="GO" id="GO:0035145">
    <property type="term" value="C:exon-exon junction complex"/>
    <property type="evidence" value="ECO:0007669"/>
    <property type="project" value="InterPro"/>
</dbReference>